<gene>
    <name evidence="2" type="primary">yqaK</name>
    <name evidence="2" type="ORF">L248_2120</name>
</gene>
<dbReference type="Pfam" id="PF03837">
    <property type="entry name" value="RecT"/>
    <property type="match status" value="1"/>
</dbReference>
<feature type="compositionally biased region" description="Basic and acidic residues" evidence="1">
    <location>
        <begin position="176"/>
        <end position="198"/>
    </location>
</feature>
<sequence length="261" mass="29291">MSAVSESKDLQHVDQLSVLNSAMTAASLNLPINQNLGFFYLVPYKGIAQAQMGYKGYIQLAQRSGQYQRLNAIPVYADEFGSWNPLTEELDYTPHFEDRKASDKPVGYVGFFKLANGFEKTVYWSRKQIEAHRDRFSKSSKSSASPWNTDFDAMALKTVLRNLITKWGPMTTDIQRANDADEGDYKNDLSTDTSEPKDVTPGASLEQFLGETDQQQKPATKPAPKKKAEEAKPNDLKPDVTHDPNEHTEQTSLSDDDLPFD</sequence>
<evidence type="ECO:0000313" key="2">
    <source>
        <dbReference type="EMBL" id="ERL63827.1"/>
    </source>
</evidence>
<dbReference type="EMBL" id="KI271612">
    <property type="protein sequence ID" value="ERL63827.1"/>
    <property type="molecule type" value="Genomic_DNA"/>
</dbReference>
<dbReference type="STRING" id="1231336.L248_2120"/>
<name>U4TQR1_9LACO</name>
<proteinExistence type="predicted"/>
<keyword evidence="3" id="KW-1185">Reference proteome</keyword>
<dbReference type="GO" id="GO:0006259">
    <property type="term" value="P:DNA metabolic process"/>
    <property type="evidence" value="ECO:0007669"/>
    <property type="project" value="InterPro"/>
</dbReference>
<feature type="compositionally biased region" description="Basic and acidic residues" evidence="1">
    <location>
        <begin position="226"/>
        <end position="249"/>
    </location>
</feature>
<dbReference type="HOGENOM" id="CLU_071046_1_0_9"/>
<dbReference type="NCBIfam" id="TIGR00616">
    <property type="entry name" value="rect"/>
    <property type="match status" value="1"/>
</dbReference>
<reference evidence="3" key="1">
    <citation type="journal article" date="2013" name="Genome Announc.">
        <title>Whole-Genome Sequencing of Lactobacillus shenzhenensis Strain LY-73T.</title>
        <authorList>
            <person name="Lin Z."/>
            <person name="Liu Z."/>
            <person name="Yang R."/>
            <person name="Zou Y."/>
            <person name="Wan D."/>
            <person name="Chen J."/>
            <person name="Guo M."/>
            <person name="Zhao J."/>
            <person name="Fang C."/>
            <person name="Yang R."/>
            <person name="Liu F."/>
        </authorList>
    </citation>
    <scope>NUCLEOTIDE SEQUENCE [LARGE SCALE GENOMIC DNA]</scope>
    <source>
        <strain evidence="3">LY-73</strain>
    </source>
</reference>
<organism evidence="2 3">
    <name type="scientific">Schleiferilactobacillus shenzhenensis LY-73</name>
    <dbReference type="NCBI Taxonomy" id="1231336"/>
    <lineage>
        <taxon>Bacteria</taxon>
        <taxon>Bacillati</taxon>
        <taxon>Bacillota</taxon>
        <taxon>Bacilli</taxon>
        <taxon>Lactobacillales</taxon>
        <taxon>Lactobacillaceae</taxon>
        <taxon>Schleiferilactobacillus</taxon>
    </lineage>
</organism>
<protein>
    <submittedName>
        <fullName evidence="2">YqaK</fullName>
    </submittedName>
</protein>
<dbReference type="Proteomes" id="UP000030647">
    <property type="component" value="Unassembled WGS sequence"/>
</dbReference>
<evidence type="ECO:0000313" key="3">
    <source>
        <dbReference type="Proteomes" id="UP000030647"/>
    </source>
</evidence>
<dbReference type="GO" id="GO:0003677">
    <property type="term" value="F:DNA binding"/>
    <property type="evidence" value="ECO:0007669"/>
    <property type="project" value="InterPro"/>
</dbReference>
<evidence type="ECO:0000256" key="1">
    <source>
        <dbReference type="SAM" id="MobiDB-lite"/>
    </source>
</evidence>
<dbReference type="AlphaFoldDB" id="U4TQR1"/>
<feature type="region of interest" description="Disordered" evidence="1">
    <location>
        <begin position="176"/>
        <end position="261"/>
    </location>
</feature>
<dbReference type="InterPro" id="IPR018330">
    <property type="entry name" value="RecT_fam"/>
</dbReference>
<dbReference type="eggNOG" id="COG3723">
    <property type="taxonomic scope" value="Bacteria"/>
</dbReference>
<accession>U4TQR1</accession>
<dbReference type="InterPro" id="IPR004590">
    <property type="entry name" value="ssDNA_annealing_RecT"/>
</dbReference>